<comment type="caution">
    <text evidence="9">The sequence shown here is derived from an EMBL/GenBank/DDBJ whole genome shotgun (WGS) entry which is preliminary data.</text>
</comment>
<dbReference type="Gene3D" id="3.40.50.300">
    <property type="entry name" value="P-loop containing nucleotide triphosphate hydrolases"/>
    <property type="match status" value="1"/>
</dbReference>
<dbReference type="InterPro" id="IPR009001">
    <property type="entry name" value="Transl_elong_EF1A/Init_IF2_C"/>
</dbReference>
<feature type="compositionally biased region" description="Polar residues" evidence="7">
    <location>
        <begin position="32"/>
        <end position="46"/>
    </location>
</feature>
<feature type="region of interest" description="Disordered" evidence="7">
    <location>
        <begin position="1"/>
        <end position="77"/>
    </location>
</feature>
<keyword evidence="5" id="KW-0547">Nucleotide-binding</keyword>
<dbReference type="CDD" id="cd01883">
    <property type="entry name" value="EF1_alpha"/>
    <property type="match status" value="1"/>
</dbReference>
<dbReference type="FunFam" id="3.40.50.300:FF:001202">
    <property type="entry name" value="Translation elongation factor EF-1 subunit alpha"/>
    <property type="match status" value="1"/>
</dbReference>
<keyword evidence="4" id="KW-0963">Cytoplasm</keyword>
<dbReference type="GO" id="GO:0003924">
    <property type="term" value="F:GTPase activity"/>
    <property type="evidence" value="ECO:0007669"/>
    <property type="project" value="InterPro"/>
</dbReference>
<dbReference type="PROSITE" id="PS51722">
    <property type="entry name" value="G_TR_2"/>
    <property type="match status" value="1"/>
</dbReference>
<dbReference type="GO" id="GO:0005737">
    <property type="term" value="C:cytoplasm"/>
    <property type="evidence" value="ECO:0007669"/>
    <property type="project" value="UniProtKB-SubCell"/>
</dbReference>
<feature type="compositionally biased region" description="Pro residues" evidence="7">
    <location>
        <begin position="15"/>
        <end position="25"/>
    </location>
</feature>
<reference evidence="9 10" key="1">
    <citation type="submission" date="2017-08" db="EMBL/GenBank/DDBJ databases">
        <title>Acidophilic green algal genome provides insights into adaptation to an acidic environment.</title>
        <authorList>
            <person name="Hirooka S."/>
            <person name="Hirose Y."/>
            <person name="Kanesaki Y."/>
            <person name="Higuchi S."/>
            <person name="Fujiwara T."/>
            <person name="Onuma R."/>
            <person name="Era A."/>
            <person name="Ohbayashi R."/>
            <person name="Uzuka A."/>
            <person name="Nozaki H."/>
            <person name="Yoshikawa H."/>
            <person name="Miyagishima S.Y."/>
        </authorList>
    </citation>
    <scope>NUCLEOTIDE SEQUENCE [LARGE SCALE GENOMIC DNA]</scope>
    <source>
        <strain evidence="9 10">NIES-2499</strain>
    </source>
</reference>
<evidence type="ECO:0000256" key="4">
    <source>
        <dbReference type="ARBA" id="ARBA00022490"/>
    </source>
</evidence>
<dbReference type="GO" id="GO:0005525">
    <property type="term" value="F:GTP binding"/>
    <property type="evidence" value="ECO:0007669"/>
    <property type="project" value="UniProtKB-KW"/>
</dbReference>
<dbReference type="AlphaFoldDB" id="A0A250WYW6"/>
<dbReference type="Gene3D" id="2.40.30.10">
    <property type="entry name" value="Translation factors"/>
    <property type="match status" value="2"/>
</dbReference>
<gene>
    <name evidence="9" type="ORF">CEUSTIGMA_g3418.t1</name>
</gene>
<dbReference type="SUPFAM" id="SSF52540">
    <property type="entry name" value="P-loop containing nucleoside triphosphate hydrolases"/>
    <property type="match status" value="1"/>
</dbReference>
<evidence type="ECO:0000259" key="8">
    <source>
        <dbReference type="PROSITE" id="PS51722"/>
    </source>
</evidence>
<evidence type="ECO:0000256" key="7">
    <source>
        <dbReference type="SAM" id="MobiDB-lite"/>
    </source>
</evidence>
<evidence type="ECO:0000313" key="9">
    <source>
        <dbReference type="EMBL" id="GAX75975.1"/>
    </source>
</evidence>
<dbReference type="InterPro" id="IPR050100">
    <property type="entry name" value="TRAFAC_GTPase_members"/>
</dbReference>
<dbReference type="Proteomes" id="UP000232323">
    <property type="component" value="Unassembled WGS sequence"/>
</dbReference>
<dbReference type="CDD" id="cd03704">
    <property type="entry name" value="eRF3_C_III"/>
    <property type="match status" value="1"/>
</dbReference>
<evidence type="ECO:0000313" key="10">
    <source>
        <dbReference type="Proteomes" id="UP000232323"/>
    </source>
</evidence>
<dbReference type="PRINTS" id="PR00315">
    <property type="entry name" value="ELONGATNFCT"/>
</dbReference>
<dbReference type="Pfam" id="PF00009">
    <property type="entry name" value="GTP_EFTU"/>
    <property type="match status" value="1"/>
</dbReference>
<dbReference type="InterPro" id="IPR009000">
    <property type="entry name" value="Transl_B-barrel_sf"/>
</dbReference>
<dbReference type="FunFam" id="2.40.30.10:FF:000020">
    <property type="entry name" value="Translation elongation factor EF-1"/>
    <property type="match status" value="1"/>
</dbReference>
<protein>
    <recommendedName>
        <fullName evidence="8">Tr-type G domain-containing protein</fullName>
    </recommendedName>
</protein>
<dbReference type="SUPFAM" id="SSF50447">
    <property type="entry name" value="Translation proteins"/>
    <property type="match status" value="1"/>
</dbReference>
<comment type="similarity">
    <text evidence="3">Belongs to the TRAFAC class translation factor GTPase superfamily. Classic translation factor GTPase family. EF-Tu/EF-1A subfamily.</text>
</comment>
<evidence type="ECO:0000256" key="5">
    <source>
        <dbReference type="ARBA" id="ARBA00022741"/>
    </source>
</evidence>
<dbReference type="PANTHER" id="PTHR23115">
    <property type="entry name" value="TRANSLATION FACTOR"/>
    <property type="match status" value="1"/>
</dbReference>
<evidence type="ECO:0000256" key="1">
    <source>
        <dbReference type="ARBA" id="ARBA00003982"/>
    </source>
</evidence>
<dbReference type="InterPro" id="IPR027417">
    <property type="entry name" value="P-loop_NTPase"/>
</dbReference>
<feature type="compositionally biased region" description="Pro residues" evidence="7">
    <location>
        <begin position="49"/>
        <end position="65"/>
    </location>
</feature>
<dbReference type="InterPro" id="IPR054696">
    <property type="entry name" value="GTP-eEF1A_C"/>
</dbReference>
<dbReference type="EMBL" id="BEGY01000014">
    <property type="protein sequence ID" value="GAX75975.1"/>
    <property type="molecule type" value="Genomic_DNA"/>
</dbReference>
<dbReference type="SUPFAM" id="SSF50465">
    <property type="entry name" value="EF-Tu/eEF-1alpha/eIF2-gamma C-terminal domain"/>
    <property type="match status" value="1"/>
</dbReference>
<sequence length="623" mass="68714">MADSWEDRDDMASPAPSPPPPPPPTKILFNPNAKTFTFNPSASNFSPTFVPPPPPRPTQQPPPPAHFADTPSPVTLATSITPDIVSDVSSTMQKIDISAAGTESCDTHMDLSTSAQDSMDTDDPIALSTSIPPHSEPISLGATTEITENMPDQQVTAAVKEEIIEEVVAPVDETAIMKAYEALMAEDGRDHLNIVFIGHIDAGKSTLAGQILFLTGGVDKRTIEKYEREAKEKNREGWYMAYIMDTNEEERTKGITVEVGRAHFETEKKRYTILDAPGHKNYVPNMIQGACQADVAILLISARKGEFETGFERGGQTREHAQLAKTLGVSRLIVVINKLDCPSVCLPGGKWDKGRFDSIVSGMTPFLKSCGYNMKKEVVFLPVAALYGHNIKERVSPEHCDWCDTGSMFEVLDAIEPMERNPLVPVRLPIVDRWKEMGTIVMGKLEAGFMRIGDVYQIMPNKLKVKVEAIYRDEKEVTASQSGENLRLRLTGAEDTDISSGFVLSSIRNPVPCVTMFEAQLMIVELLEHNPVFTVGYKSVLHIHTACEECEVTKLISEVDPKTKEQKKARFVKQGGICMCRISVEKAICIEAFQDIAALGRFTLRDEGRTIAIGKITKLPKLH</sequence>
<name>A0A250WYW6_9CHLO</name>
<organism evidence="9 10">
    <name type="scientific">Chlamydomonas eustigma</name>
    <dbReference type="NCBI Taxonomy" id="1157962"/>
    <lineage>
        <taxon>Eukaryota</taxon>
        <taxon>Viridiplantae</taxon>
        <taxon>Chlorophyta</taxon>
        <taxon>core chlorophytes</taxon>
        <taxon>Chlorophyceae</taxon>
        <taxon>CS clade</taxon>
        <taxon>Chlamydomonadales</taxon>
        <taxon>Chlamydomonadaceae</taxon>
        <taxon>Chlamydomonas</taxon>
    </lineage>
</organism>
<dbReference type="InterPro" id="IPR031157">
    <property type="entry name" value="G_TR_CS"/>
</dbReference>
<feature type="domain" description="Tr-type G" evidence="8">
    <location>
        <begin position="189"/>
        <end position="423"/>
    </location>
</feature>
<dbReference type="STRING" id="1157962.A0A250WYW6"/>
<comment type="subcellular location">
    <subcellularLocation>
        <location evidence="2">Cytoplasm</location>
    </subcellularLocation>
</comment>
<evidence type="ECO:0000256" key="3">
    <source>
        <dbReference type="ARBA" id="ARBA00007249"/>
    </source>
</evidence>
<dbReference type="CDD" id="cd04089">
    <property type="entry name" value="eRF3_II"/>
    <property type="match status" value="1"/>
</dbReference>
<keyword evidence="10" id="KW-1185">Reference proteome</keyword>
<accession>A0A250WYW6</accession>
<evidence type="ECO:0000256" key="6">
    <source>
        <dbReference type="ARBA" id="ARBA00023134"/>
    </source>
</evidence>
<keyword evidence="6" id="KW-0342">GTP-binding</keyword>
<dbReference type="Pfam" id="PF22594">
    <property type="entry name" value="GTP-eEF1A_C"/>
    <property type="match status" value="1"/>
</dbReference>
<comment type="function">
    <text evidence="1">This protein promotes the GTP-dependent binding of aminoacyl-tRNA to the A-site of ribosomes during protein biosynthesis.</text>
</comment>
<dbReference type="PROSITE" id="PS00301">
    <property type="entry name" value="G_TR_1"/>
    <property type="match status" value="1"/>
</dbReference>
<evidence type="ECO:0000256" key="2">
    <source>
        <dbReference type="ARBA" id="ARBA00004496"/>
    </source>
</evidence>
<proteinExistence type="inferred from homology"/>
<dbReference type="OrthoDB" id="342024at2759"/>
<dbReference type="InterPro" id="IPR000795">
    <property type="entry name" value="T_Tr_GTP-bd_dom"/>
</dbReference>